<dbReference type="InterPro" id="IPR052893">
    <property type="entry name" value="TCS_response_regulator"/>
</dbReference>
<dbReference type="EMBL" id="JBHSFA010000009">
    <property type="protein sequence ID" value="MFC4543638.1"/>
    <property type="molecule type" value="Genomic_DNA"/>
</dbReference>
<dbReference type="InterPro" id="IPR011006">
    <property type="entry name" value="CheY-like_superfamily"/>
</dbReference>
<reference evidence="3 4" key="1">
    <citation type="journal article" date="2019" name="Int. J. Syst. Evol. Microbiol.">
        <title>The Global Catalogue of Microorganisms (GCM) 10K type strain sequencing project: providing services to taxonomists for standard genome sequencing and annotation.</title>
        <authorList>
            <consortium name="The Broad Institute Genomics Platform"/>
            <consortium name="The Broad Institute Genome Sequencing Center for Infectious Disease"/>
            <person name="Wu L."/>
            <person name="Ma J."/>
        </authorList>
    </citation>
    <scope>NUCLEOTIDE SEQUENCE [LARGE SCALE GENOMIC DNA]</scope>
    <source>
        <strain evidence="3 4">WLHS5</strain>
    </source>
</reference>
<proteinExistence type="predicted"/>
<gene>
    <name evidence="3" type="ORF">ACFO5R_17060</name>
</gene>
<dbReference type="Pfam" id="PF00072">
    <property type="entry name" value="Response_reg"/>
    <property type="match status" value="1"/>
</dbReference>
<dbReference type="SUPFAM" id="SSF52172">
    <property type="entry name" value="CheY-like"/>
    <property type="match status" value="1"/>
</dbReference>
<protein>
    <submittedName>
        <fullName evidence="3">Response regulator</fullName>
    </submittedName>
</protein>
<dbReference type="Gene3D" id="3.40.50.2300">
    <property type="match status" value="1"/>
</dbReference>
<dbReference type="Proteomes" id="UP001595898">
    <property type="component" value="Unassembled WGS sequence"/>
</dbReference>
<keyword evidence="1" id="KW-0597">Phosphoprotein</keyword>
<dbReference type="CDD" id="cd17557">
    <property type="entry name" value="REC_Rcp-like"/>
    <property type="match status" value="1"/>
</dbReference>
<evidence type="ECO:0000313" key="4">
    <source>
        <dbReference type="Proteomes" id="UP001595898"/>
    </source>
</evidence>
<sequence>MTLASQPPADSIDVLLVEDNPGDVRLTQEAFNAVTADISLHVTTDGLEALDCLSRLLEDPSASLPDLVLLDLNLPRMGGFEFLENVRSDSDLANLPVLVLTSSEATEDVRESYDRCANAYLTKPTDPDEFVTIAEAVVNFWFEQAALPPIPS</sequence>
<name>A0ABD5PT77_9EURY</name>
<feature type="modified residue" description="4-aspartylphosphate" evidence="1">
    <location>
        <position position="71"/>
    </location>
</feature>
<accession>A0ABD5PT77</accession>
<dbReference type="SMART" id="SM00448">
    <property type="entry name" value="REC"/>
    <property type="match status" value="1"/>
</dbReference>
<evidence type="ECO:0000259" key="2">
    <source>
        <dbReference type="PROSITE" id="PS50110"/>
    </source>
</evidence>
<dbReference type="AlphaFoldDB" id="A0ABD5PT77"/>
<comment type="caution">
    <text evidence="3">The sequence shown here is derived from an EMBL/GenBank/DDBJ whole genome shotgun (WGS) entry which is preliminary data.</text>
</comment>
<dbReference type="PANTHER" id="PTHR44520">
    <property type="entry name" value="RESPONSE REGULATOR RCP1-RELATED"/>
    <property type="match status" value="1"/>
</dbReference>
<organism evidence="3 4">
    <name type="scientific">Halosolutus amylolyticus</name>
    <dbReference type="NCBI Taxonomy" id="2932267"/>
    <lineage>
        <taxon>Archaea</taxon>
        <taxon>Methanobacteriati</taxon>
        <taxon>Methanobacteriota</taxon>
        <taxon>Stenosarchaea group</taxon>
        <taxon>Halobacteria</taxon>
        <taxon>Halobacteriales</taxon>
        <taxon>Natrialbaceae</taxon>
        <taxon>Halosolutus</taxon>
    </lineage>
</organism>
<keyword evidence="4" id="KW-1185">Reference proteome</keyword>
<evidence type="ECO:0000256" key="1">
    <source>
        <dbReference type="PROSITE-ProRule" id="PRU00169"/>
    </source>
</evidence>
<dbReference type="PANTHER" id="PTHR44520:SF2">
    <property type="entry name" value="RESPONSE REGULATOR RCP1"/>
    <property type="match status" value="1"/>
</dbReference>
<dbReference type="InterPro" id="IPR001789">
    <property type="entry name" value="Sig_transdc_resp-reg_receiver"/>
</dbReference>
<dbReference type="RefSeq" id="WP_250138588.1">
    <property type="nucleotide sequence ID" value="NZ_JALIQP010000001.1"/>
</dbReference>
<dbReference type="PROSITE" id="PS50110">
    <property type="entry name" value="RESPONSE_REGULATORY"/>
    <property type="match status" value="1"/>
</dbReference>
<evidence type="ECO:0000313" key="3">
    <source>
        <dbReference type="EMBL" id="MFC4543638.1"/>
    </source>
</evidence>
<feature type="domain" description="Response regulatory" evidence="2">
    <location>
        <begin position="13"/>
        <end position="138"/>
    </location>
</feature>